<sequence>PLALPRYRAPPSSTPRRRVEGVRRRRPARTPSRSSTHRRPAPAPGRPQLTAATALKPTKHSLSSACMSTYIATKQLQLHVLSMSRLSMSHMGTTMLGWEQLPNTPLSAN</sequence>
<reference evidence="2" key="3">
    <citation type="submission" date="2022-06" db="UniProtKB">
        <authorList>
            <consortium name="EnsemblPlants"/>
        </authorList>
    </citation>
    <scope>IDENTIFICATION</scope>
</reference>
<dbReference type="AlphaFoldDB" id="A0A8R7K2A0"/>
<reference evidence="3" key="1">
    <citation type="journal article" date="2013" name="Nature">
        <title>Draft genome of the wheat A-genome progenitor Triticum urartu.</title>
        <authorList>
            <person name="Ling H.Q."/>
            <person name="Zhao S."/>
            <person name="Liu D."/>
            <person name="Wang J."/>
            <person name="Sun H."/>
            <person name="Zhang C."/>
            <person name="Fan H."/>
            <person name="Li D."/>
            <person name="Dong L."/>
            <person name="Tao Y."/>
            <person name="Gao C."/>
            <person name="Wu H."/>
            <person name="Li Y."/>
            <person name="Cui Y."/>
            <person name="Guo X."/>
            <person name="Zheng S."/>
            <person name="Wang B."/>
            <person name="Yu K."/>
            <person name="Liang Q."/>
            <person name="Yang W."/>
            <person name="Lou X."/>
            <person name="Chen J."/>
            <person name="Feng M."/>
            <person name="Jian J."/>
            <person name="Zhang X."/>
            <person name="Luo G."/>
            <person name="Jiang Y."/>
            <person name="Liu J."/>
            <person name="Wang Z."/>
            <person name="Sha Y."/>
            <person name="Zhang B."/>
            <person name="Wu H."/>
            <person name="Tang D."/>
            <person name="Shen Q."/>
            <person name="Xue P."/>
            <person name="Zou S."/>
            <person name="Wang X."/>
            <person name="Liu X."/>
            <person name="Wang F."/>
            <person name="Yang Y."/>
            <person name="An X."/>
            <person name="Dong Z."/>
            <person name="Zhang K."/>
            <person name="Zhang X."/>
            <person name="Luo M.C."/>
            <person name="Dvorak J."/>
            <person name="Tong Y."/>
            <person name="Wang J."/>
            <person name="Yang H."/>
            <person name="Li Z."/>
            <person name="Wang D."/>
            <person name="Zhang A."/>
            <person name="Wang J."/>
        </authorList>
    </citation>
    <scope>NUCLEOTIDE SEQUENCE</scope>
    <source>
        <strain evidence="3">cv. G1812</strain>
    </source>
</reference>
<dbReference type="EnsemblPlants" id="TuG1812G0100003069.01.T01">
    <property type="protein sequence ID" value="TuG1812G0100003069.01.T01"/>
    <property type="gene ID" value="TuG1812G0100003069.01"/>
</dbReference>
<dbReference type="Proteomes" id="UP000015106">
    <property type="component" value="Chromosome 1"/>
</dbReference>
<evidence type="ECO:0000313" key="2">
    <source>
        <dbReference type="EnsemblPlants" id="TuG1812G0100003069.01.T01"/>
    </source>
</evidence>
<organism evidence="2 3">
    <name type="scientific">Triticum urartu</name>
    <name type="common">Red wild einkorn</name>
    <name type="synonym">Crithodium urartu</name>
    <dbReference type="NCBI Taxonomy" id="4572"/>
    <lineage>
        <taxon>Eukaryota</taxon>
        <taxon>Viridiplantae</taxon>
        <taxon>Streptophyta</taxon>
        <taxon>Embryophyta</taxon>
        <taxon>Tracheophyta</taxon>
        <taxon>Spermatophyta</taxon>
        <taxon>Magnoliopsida</taxon>
        <taxon>Liliopsida</taxon>
        <taxon>Poales</taxon>
        <taxon>Poaceae</taxon>
        <taxon>BOP clade</taxon>
        <taxon>Pooideae</taxon>
        <taxon>Triticodae</taxon>
        <taxon>Triticeae</taxon>
        <taxon>Triticinae</taxon>
        <taxon>Triticum</taxon>
    </lineage>
</organism>
<proteinExistence type="predicted"/>
<reference evidence="2" key="2">
    <citation type="submission" date="2018-03" db="EMBL/GenBank/DDBJ databases">
        <title>The Triticum urartu genome reveals the dynamic nature of wheat genome evolution.</title>
        <authorList>
            <person name="Ling H."/>
            <person name="Ma B."/>
            <person name="Shi X."/>
            <person name="Liu H."/>
            <person name="Dong L."/>
            <person name="Sun H."/>
            <person name="Cao Y."/>
            <person name="Gao Q."/>
            <person name="Zheng S."/>
            <person name="Li Y."/>
            <person name="Yu Y."/>
            <person name="Du H."/>
            <person name="Qi M."/>
            <person name="Li Y."/>
            <person name="Yu H."/>
            <person name="Cui Y."/>
            <person name="Wang N."/>
            <person name="Chen C."/>
            <person name="Wu H."/>
            <person name="Zhao Y."/>
            <person name="Zhang J."/>
            <person name="Li Y."/>
            <person name="Zhou W."/>
            <person name="Zhang B."/>
            <person name="Hu W."/>
            <person name="Eijk M."/>
            <person name="Tang J."/>
            <person name="Witsenboer H."/>
            <person name="Zhao S."/>
            <person name="Li Z."/>
            <person name="Zhang A."/>
            <person name="Wang D."/>
            <person name="Liang C."/>
        </authorList>
    </citation>
    <scope>NUCLEOTIDE SEQUENCE [LARGE SCALE GENOMIC DNA]</scope>
    <source>
        <strain evidence="2">cv. G1812</strain>
    </source>
</reference>
<dbReference type="Gramene" id="TuG1812G0100003069.01.T01">
    <property type="protein sequence ID" value="TuG1812G0100003069.01.T01"/>
    <property type="gene ID" value="TuG1812G0100003069.01"/>
</dbReference>
<protein>
    <submittedName>
        <fullName evidence="2">Uncharacterized protein</fullName>
    </submittedName>
</protein>
<evidence type="ECO:0000256" key="1">
    <source>
        <dbReference type="SAM" id="MobiDB-lite"/>
    </source>
</evidence>
<name>A0A8R7K2A0_TRIUA</name>
<feature type="region of interest" description="Disordered" evidence="1">
    <location>
        <begin position="1"/>
        <end position="48"/>
    </location>
</feature>
<keyword evidence="3" id="KW-1185">Reference proteome</keyword>
<evidence type="ECO:0000313" key="3">
    <source>
        <dbReference type="Proteomes" id="UP000015106"/>
    </source>
</evidence>
<accession>A0A8R7K2A0</accession>